<dbReference type="Gene3D" id="2.160.10.10">
    <property type="entry name" value="Hexapeptide repeat proteins"/>
    <property type="match status" value="2"/>
</dbReference>
<protein>
    <submittedName>
        <fullName evidence="3">Hexapeptide repeat-containing transferase</fullName>
    </submittedName>
</protein>
<dbReference type="STRING" id="1576480.XU08_C0001G0002"/>
<accession>A0A0T5ZXQ8</accession>
<evidence type="ECO:0000313" key="4">
    <source>
        <dbReference type="Proteomes" id="UP000051297"/>
    </source>
</evidence>
<dbReference type="InterPro" id="IPR001451">
    <property type="entry name" value="Hexapep"/>
</dbReference>
<dbReference type="EMBL" id="LDXK01000001">
    <property type="protein sequence ID" value="KRT67596.1"/>
    <property type="molecule type" value="Genomic_DNA"/>
</dbReference>
<dbReference type="InterPro" id="IPR011004">
    <property type="entry name" value="Trimer_LpxA-like_sf"/>
</dbReference>
<gene>
    <name evidence="3" type="ORF">XU08_C0001G0002</name>
</gene>
<name>A0A0T5ZXQ8_UNCKA</name>
<dbReference type="PANTHER" id="PTHR43300:SF4">
    <property type="entry name" value="ACYL-[ACYL-CARRIER-PROTEIN]--UDP-N-ACETYLGLUCOSAMINE O-ACYLTRANSFERASE"/>
    <property type="match status" value="1"/>
</dbReference>
<organism evidence="3 4">
    <name type="scientific">candidate division WWE3 bacterium CSP1-7</name>
    <dbReference type="NCBI Taxonomy" id="1576480"/>
    <lineage>
        <taxon>Bacteria</taxon>
        <taxon>Katanobacteria</taxon>
    </lineage>
</organism>
<reference evidence="3 4" key="1">
    <citation type="submission" date="2015-05" db="EMBL/GenBank/DDBJ databases">
        <title>Critical biogeochemical functions in the subsurface are associated with bacteria from new phyla and little studied lineages.</title>
        <authorList>
            <person name="Hug L.A."/>
            <person name="Thomas B.C."/>
            <person name="Sharon I."/>
            <person name="Brown C.T."/>
            <person name="Sharma R."/>
            <person name="Hettich R.L."/>
            <person name="Wilkins M.J."/>
            <person name="Williams K.H."/>
            <person name="Singh A."/>
            <person name="Banfield J.F."/>
        </authorList>
    </citation>
    <scope>NUCLEOTIDE SEQUENCE [LARGE SCALE GENOMIC DNA]</scope>
    <source>
        <strain evidence="3">CSP1-7</strain>
    </source>
</reference>
<sequence>MSIHIDPTATVEEGAFLGEGTRIYHYSHVRKGARLGKNCIVGGHVYVDSDVVVGDNCKIQSGARLYHGLTVEDGVFIGPGAQFANDLNPRAINPDGSIKSADDWVVSPTLVKYGASIGMGANILCGVTIGKWAMVGMGAVVVRDVPMKGLVVGNPAQLVGYVNEQGFKARHVPRRKL</sequence>
<dbReference type="Pfam" id="PF00132">
    <property type="entry name" value="Hexapep"/>
    <property type="match status" value="2"/>
</dbReference>
<dbReference type="PANTHER" id="PTHR43300">
    <property type="entry name" value="ACETYLTRANSFERASE"/>
    <property type="match status" value="1"/>
</dbReference>
<comment type="caution">
    <text evidence="3">The sequence shown here is derived from an EMBL/GenBank/DDBJ whole genome shotgun (WGS) entry which is preliminary data.</text>
</comment>
<dbReference type="PROSITE" id="PS00101">
    <property type="entry name" value="HEXAPEP_TRANSFERASES"/>
    <property type="match status" value="1"/>
</dbReference>
<dbReference type="CDD" id="cd03358">
    <property type="entry name" value="LbH_WxcM_N_like"/>
    <property type="match status" value="1"/>
</dbReference>
<keyword evidence="1 3" id="KW-0808">Transferase</keyword>
<dbReference type="InterPro" id="IPR018357">
    <property type="entry name" value="Hexapep_transf_CS"/>
</dbReference>
<proteinExistence type="predicted"/>
<dbReference type="InterPro" id="IPR050179">
    <property type="entry name" value="Trans_hexapeptide_repeat"/>
</dbReference>
<dbReference type="GO" id="GO:0016740">
    <property type="term" value="F:transferase activity"/>
    <property type="evidence" value="ECO:0007669"/>
    <property type="project" value="UniProtKB-KW"/>
</dbReference>
<dbReference type="Proteomes" id="UP000051297">
    <property type="component" value="Unassembled WGS sequence"/>
</dbReference>
<dbReference type="AlphaFoldDB" id="A0A0T5ZXQ8"/>
<evidence type="ECO:0000256" key="1">
    <source>
        <dbReference type="ARBA" id="ARBA00022679"/>
    </source>
</evidence>
<dbReference type="SUPFAM" id="SSF51161">
    <property type="entry name" value="Trimeric LpxA-like enzymes"/>
    <property type="match status" value="1"/>
</dbReference>
<evidence type="ECO:0000256" key="2">
    <source>
        <dbReference type="ARBA" id="ARBA00022737"/>
    </source>
</evidence>
<keyword evidence="2" id="KW-0677">Repeat</keyword>
<evidence type="ECO:0000313" key="3">
    <source>
        <dbReference type="EMBL" id="KRT67596.1"/>
    </source>
</evidence>